<evidence type="ECO:0000313" key="1">
    <source>
        <dbReference type="EMBL" id="SVE07281.1"/>
    </source>
</evidence>
<dbReference type="AlphaFoldDB" id="A0A383AI66"/>
<name>A0A383AI66_9ZZZZ</name>
<organism evidence="1">
    <name type="scientific">marine metagenome</name>
    <dbReference type="NCBI Taxonomy" id="408172"/>
    <lineage>
        <taxon>unclassified sequences</taxon>
        <taxon>metagenomes</taxon>
        <taxon>ecological metagenomes</taxon>
    </lineage>
</organism>
<dbReference type="EMBL" id="UINC01192240">
    <property type="protein sequence ID" value="SVE07281.1"/>
    <property type="molecule type" value="Genomic_DNA"/>
</dbReference>
<protein>
    <submittedName>
        <fullName evidence="1">Uncharacterized protein</fullName>
    </submittedName>
</protein>
<reference evidence="1" key="1">
    <citation type="submission" date="2018-05" db="EMBL/GenBank/DDBJ databases">
        <authorList>
            <person name="Lanie J.A."/>
            <person name="Ng W.-L."/>
            <person name="Kazmierczak K.M."/>
            <person name="Andrzejewski T.M."/>
            <person name="Davidsen T.M."/>
            <person name="Wayne K.J."/>
            <person name="Tettelin H."/>
            <person name="Glass J.I."/>
            <person name="Rusch D."/>
            <person name="Podicherti R."/>
            <person name="Tsui H.-C.T."/>
            <person name="Winkler M.E."/>
        </authorList>
    </citation>
    <scope>NUCLEOTIDE SEQUENCE</scope>
</reference>
<proteinExistence type="predicted"/>
<sequence>MIKDYQKKDIKKSSKTKATVKQEFDDGVMWAKSIKGVQNFGFFWKGKEILNPSEEAAEAALNEIKKET</sequence>
<accession>A0A383AI66</accession>
<gene>
    <name evidence="1" type="ORF">METZ01_LOCUS460135</name>
</gene>